<keyword evidence="2" id="KW-1185">Reference proteome</keyword>
<dbReference type="Proteomes" id="UP001151760">
    <property type="component" value="Unassembled WGS sequence"/>
</dbReference>
<dbReference type="EMBL" id="BQNB010019408">
    <property type="protein sequence ID" value="GJT84989.1"/>
    <property type="molecule type" value="Genomic_DNA"/>
</dbReference>
<reference evidence="1" key="1">
    <citation type="journal article" date="2022" name="Int. J. Mol. Sci.">
        <title>Draft Genome of Tanacetum Coccineum: Genomic Comparison of Closely Related Tanacetum-Family Plants.</title>
        <authorList>
            <person name="Yamashiro T."/>
            <person name="Shiraishi A."/>
            <person name="Nakayama K."/>
            <person name="Satake H."/>
        </authorList>
    </citation>
    <scope>NUCLEOTIDE SEQUENCE</scope>
</reference>
<evidence type="ECO:0000313" key="2">
    <source>
        <dbReference type="Proteomes" id="UP001151760"/>
    </source>
</evidence>
<sequence>MMFPRIVVCQTDEVLTLHCFYPCESALLLNVFRFSSAHVCQTDEVLPALLLSMQNSALLLNVFWFSSAHVFGNLRLIEGHDIPLTGVEYPTKKMQDPLFLSFLSKVFTISGMVTSETKRCEGV</sequence>
<gene>
    <name evidence="1" type="ORF">Tco_1066706</name>
</gene>
<name>A0ABQ5HC25_9ASTR</name>
<reference evidence="1" key="2">
    <citation type="submission" date="2022-01" db="EMBL/GenBank/DDBJ databases">
        <authorList>
            <person name="Yamashiro T."/>
            <person name="Shiraishi A."/>
            <person name="Satake H."/>
            <person name="Nakayama K."/>
        </authorList>
    </citation>
    <scope>NUCLEOTIDE SEQUENCE</scope>
</reference>
<protein>
    <submittedName>
        <fullName evidence="1">Uncharacterized protein</fullName>
    </submittedName>
</protein>
<organism evidence="1 2">
    <name type="scientific">Tanacetum coccineum</name>
    <dbReference type="NCBI Taxonomy" id="301880"/>
    <lineage>
        <taxon>Eukaryota</taxon>
        <taxon>Viridiplantae</taxon>
        <taxon>Streptophyta</taxon>
        <taxon>Embryophyta</taxon>
        <taxon>Tracheophyta</taxon>
        <taxon>Spermatophyta</taxon>
        <taxon>Magnoliopsida</taxon>
        <taxon>eudicotyledons</taxon>
        <taxon>Gunneridae</taxon>
        <taxon>Pentapetalae</taxon>
        <taxon>asterids</taxon>
        <taxon>campanulids</taxon>
        <taxon>Asterales</taxon>
        <taxon>Asteraceae</taxon>
        <taxon>Asteroideae</taxon>
        <taxon>Anthemideae</taxon>
        <taxon>Anthemidinae</taxon>
        <taxon>Tanacetum</taxon>
    </lineage>
</organism>
<accession>A0ABQ5HC25</accession>
<comment type="caution">
    <text evidence="1">The sequence shown here is derived from an EMBL/GenBank/DDBJ whole genome shotgun (WGS) entry which is preliminary data.</text>
</comment>
<proteinExistence type="predicted"/>
<evidence type="ECO:0000313" key="1">
    <source>
        <dbReference type="EMBL" id="GJT84989.1"/>
    </source>
</evidence>